<dbReference type="Pfam" id="PF20150">
    <property type="entry name" value="2EXR"/>
    <property type="match status" value="1"/>
</dbReference>
<proteinExistence type="predicted"/>
<reference evidence="2" key="1">
    <citation type="journal article" date="2021" name="Nat. Commun.">
        <title>Genetic determinants of endophytism in the Arabidopsis root mycobiome.</title>
        <authorList>
            <person name="Mesny F."/>
            <person name="Miyauchi S."/>
            <person name="Thiergart T."/>
            <person name="Pickel B."/>
            <person name="Atanasova L."/>
            <person name="Karlsson M."/>
            <person name="Huettel B."/>
            <person name="Barry K.W."/>
            <person name="Haridas S."/>
            <person name="Chen C."/>
            <person name="Bauer D."/>
            <person name="Andreopoulos W."/>
            <person name="Pangilinan J."/>
            <person name="LaButti K."/>
            <person name="Riley R."/>
            <person name="Lipzen A."/>
            <person name="Clum A."/>
            <person name="Drula E."/>
            <person name="Henrissat B."/>
            <person name="Kohler A."/>
            <person name="Grigoriev I.V."/>
            <person name="Martin F.M."/>
            <person name="Hacquard S."/>
        </authorList>
    </citation>
    <scope>NUCLEOTIDE SEQUENCE</scope>
    <source>
        <strain evidence="2">FSSC 5 MPI-SDFR-AT-0091</strain>
    </source>
</reference>
<evidence type="ECO:0000259" key="1">
    <source>
        <dbReference type="Pfam" id="PF20150"/>
    </source>
</evidence>
<accession>A0A9P9GSE1</accession>
<feature type="domain" description="2EXR" evidence="1">
    <location>
        <begin position="8"/>
        <end position="113"/>
    </location>
</feature>
<organism evidence="2 3">
    <name type="scientific">Fusarium solani</name>
    <name type="common">Filamentous fungus</name>
    <dbReference type="NCBI Taxonomy" id="169388"/>
    <lineage>
        <taxon>Eukaryota</taxon>
        <taxon>Fungi</taxon>
        <taxon>Dikarya</taxon>
        <taxon>Ascomycota</taxon>
        <taxon>Pezizomycotina</taxon>
        <taxon>Sordariomycetes</taxon>
        <taxon>Hypocreomycetidae</taxon>
        <taxon>Hypocreales</taxon>
        <taxon>Nectriaceae</taxon>
        <taxon>Fusarium</taxon>
        <taxon>Fusarium solani species complex</taxon>
    </lineage>
</organism>
<dbReference type="InterPro" id="IPR045518">
    <property type="entry name" value="2EXR"/>
</dbReference>
<dbReference type="Proteomes" id="UP000736672">
    <property type="component" value="Unassembled WGS sequence"/>
</dbReference>
<dbReference type="PANTHER" id="PTHR35910">
    <property type="entry name" value="2EXR DOMAIN-CONTAINING PROTEIN"/>
    <property type="match status" value="1"/>
</dbReference>
<dbReference type="AlphaFoldDB" id="A0A9P9GSE1"/>
<protein>
    <recommendedName>
        <fullName evidence="1">2EXR domain-containing protein</fullName>
    </recommendedName>
</protein>
<evidence type="ECO:0000313" key="3">
    <source>
        <dbReference type="Proteomes" id="UP000736672"/>
    </source>
</evidence>
<sequence length="300" mass="34097">MARASTPHPFGRAPPEVRCLIWQATLEVPRVLALRKHSHADTYSVYFEIRCSLEAWLDHLNSSGCPQKDVANVPVALHVCRESRKHTLKTFALFRHKFKPEKPLYVNPKADILQICPMTSASLDFLDDDHQRHKFTDSLYRGYGEQLESNIKNIVMTSDYFQEEGARRKLSCLRGVTRLQVIFGANTGTEQANEITKQVHVMKRVIENHFKSFGSRGPSPLGVKYQVLGDKGCIIKDYPDEATISVDFMDPNYVILGSVKVCRKKYWWMVNHGGGGLWAALRNVGSNEDENDEEDENGDE</sequence>
<keyword evidence="3" id="KW-1185">Reference proteome</keyword>
<dbReference type="EMBL" id="JAGTJS010000018">
    <property type="protein sequence ID" value="KAH7243860.1"/>
    <property type="molecule type" value="Genomic_DNA"/>
</dbReference>
<name>A0A9P9GSE1_FUSSL</name>
<dbReference type="OrthoDB" id="4966806at2759"/>
<evidence type="ECO:0000313" key="2">
    <source>
        <dbReference type="EMBL" id="KAH7243860.1"/>
    </source>
</evidence>
<dbReference type="PANTHER" id="PTHR35910:SF1">
    <property type="entry name" value="2EXR DOMAIN-CONTAINING PROTEIN"/>
    <property type="match status" value="1"/>
</dbReference>
<gene>
    <name evidence="2" type="ORF">B0J15DRAFT_89964</name>
</gene>
<comment type="caution">
    <text evidence="2">The sequence shown here is derived from an EMBL/GenBank/DDBJ whole genome shotgun (WGS) entry which is preliminary data.</text>
</comment>